<name>A0A811U836_CERCA</name>
<proteinExistence type="predicted"/>
<keyword evidence="2" id="KW-1185">Reference proteome</keyword>
<gene>
    <name evidence="1" type="ORF">CCAP1982_LOCUS4139</name>
</gene>
<dbReference type="Proteomes" id="UP000606786">
    <property type="component" value="Unassembled WGS sequence"/>
</dbReference>
<protein>
    <submittedName>
        <fullName evidence="1">(Mediterranean fruit fly) hypothetical protein</fullName>
    </submittedName>
</protein>
<accession>A0A811U836</accession>
<evidence type="ECO:0000313" key="1">
    <source>
        <dbReference type="EMBL" id="CAD6995422.1"/>
    </source>
</evidence>
<evidence type="ECO:0000313" key="2">
    <source>
        <dbReference type="Proteomes" id="UP000606786"/>
    </source>
</evidence>
<organism evidence="1 2">
    <name type="scientific">Ceratitis capitata</name>
    <name type="common">Mediterranean fruit fly</name>
    <name type="synonym">Tephritis capitata</name>
    <dbReference type="NCBI Taxonomy" id="7213"/>
    <lineage>
        <taxon>Eukaryota</taxon>
        <taxon>Metazoa</taxon>
        <taxon>Ecdysozoa</taxon>
        <taxon>Arthropoda</taxon>
        <taxon>Hexapoda</taxon>
        <taxon>Insecta</taxon>
        <taxon>Pterygota</taxon>
        <taxon>Neoptera</taxon>
        <taxon>Endopterygota</taxon>
        <taxon>Diptera</taxon>
        <taxon>Brachycera</taxon>
        <taxon>Muscomorpha</taxon>
        <taxon>Tephritoidea</taxon>
        <taxon>Tephritidae</taxon>
        <taxon>Ceratitis</taxon>
        <taxon>Ceratitis</taxon>
    </lineage>
</organism>
<comment type="caution">
    <text evidence="1">The sequence shown here is derived from an EMBL/GenBank/DDBJ whole genome shotgun (WGS) entry which is preliminary data.</text>
</comment>
<sequence length="143" mass="16131">MKTEGICQLLHGSKTSLGVAESFLSILKDLVSTTNVAAQVILREQDFQPTLSTPPVSTVYTRTRSMNPITITSTEVNFAPQWKKANIRTLSLQQDVPIPQIPIRNKECNTNFLIPCCNDYSQSSYRIKDIVELLPLKLKRCYN</sequence>
<dbReference type="EMBL" id="CAJHJT010000001">
    <property type="protein sequence ID" value="CAD6995422.1"/>
    <property type="molecule type" value="Genomic_DNA"/>
</dbReference>
<reference evidence="1" key="1">
    <citation type="submission" date="2020-11" db="EMBL/GenBank/DDBJ databases">
        <authorList>
            <person name="Whitehead M."/>
        </authorList>
    </citation>
    <scope>NUCLEOTIDE SEQUENCE</scope>
    <source>
        <strain evidence="1">EGII</strain>
    </source>
</reference>
<dbReference type="AlphaFoldDB" id="A0A811U836"/>